<dbReference type="Proteomes" id="UP001301958">
    <property type="component" value="Unassembled WGS sequence"/>
</dbReference>
<feature type="transmembrane region" description="Helical" evidence="1">
    <location>
        <begin position="77"/>
        <end position="100"/>
    </location>
</feature>
<name>A0AAN7BCX6_9PEZI</name>
<protein>
    <submittedName>
        <fullName evidence="2">Uncharacterized protein</fullName>
    </submittedName>
</protein>
<evidence type="ECO:0000313" key="2">
    <source>
        <dbReference type="EMBL" id="KAK4221181.1"/>
    </source>
</evidence>
<keyword evidence="1" id="KW-0812">Transmembrane</keyword>
<organism evidence="2 3">
    <name type="scientific">Podospora fimiseda</name>
    <dbReference type="NCBI Taxonomy" id="252190"/>
    <lineage>
        <taxon>Eukaryota</taxon>
        <taxon>Fungi</taxon>
        <taxon>Dikarya</taxon>
        <taxon>Ascomycota</taxon>
        <taxon>Pezizomycotina</taxon>
        <taxon>Sordariomycetes</taxon>
        <taxon>Sordariomycetidae</taxon>
        <taxon>Sordariales</taxon>
        <taxon>Podosporaceae</taxon>
        <taxon>Podospora</taxon>
    </lineage>
</organism>
<feature type="transmembrane region" description="Helical" evidence="1">
    <location>
        <begin position="527"/>
        <end position="551"/>
    </location>
</feature>
<comment type="caution">
    <text evidence="2">The sequence shown here is derived from an EMBL/GenBank/DDBJ whole genome shotgun (WGS) entry which is preliminary data.</text>
</comment>
<evidence type="ECO:0000256" key="1">
    <source>
        <dbReference type="SAM" id="Phobius"/>
    </source>
</evidence>
<keyword evidence="1" id="KW-1133">Transmembrane helix</keyword>
<keyword evidence="1" id="KW-0472">Membrane</keyword>
<dbReference type="EMBL" id="MU865576">
    <property type="protein sequence ID" value="KAK4221181.1"/>
    <property type="molecule type" value="Genomic_DNA"/>
</dbReference>
<dbReference type="AlphaFoldDB" id="A0AAN7BCX6"/>
<sequence>MVLSSNSTFVKTEIAVWQNSTKSLLFRAAELLLVLAVWKLFSLLAALQNRFTSYLIFSEGPLQKAHFVFSRRLSKDAILVAFFTLVYTAAQLYGSLLWALDAPGYVVRTERAPASSVSPSFLDNPEYQVSYTVAPNSLNLTDAELAEALSVNLFRPGTNISLTGTFDQGKPETVPPPRLGAGPRIWLDSEGWSVTTDGEFHVIINLGLGEAGGVNCPYVDLNQSTRFYSCDFDNQWTPILLEQIIGIPQVHYNEEADSQGRWGNIQPPRDDIWSSLGRSSGAAVRVHMFTVTKGYRRHTFVSTIAKASIVSRQGRLPKNEMRDLMRRVSVMEAGSSTNAAVDQDINLVLEALTAAESNNKSAAIGWVIGVTPNQLSEGFLEMLLMDSYPGTPVARLFRFTSVNITLVRSETISTPPVPFGPCPNAALQNEAYGGKVVDTDCVGSADLVGTKASYFGQVDTSAVLNLNGLHTPPYASSKEALDPVAFPWVTKNAEKLTNLVLSRGYILGLDPNLVTLELTSTTPGISYLQLCMVLLAAVLAVGSWGILSIWVSGHWSSSFLVNLITVTQEREKREPGFVCDIPEIKLVKEDGCVELRTETAIFSHQVESLPSPMK</sequence>
<reference evidence="2" key="1">
    <citation type="journal article" date="2023" name="Mol. Phylogenet. Evol.">
        <title>Genome-scale phylogeny and comparative genomics of the fungal order Sordariales.</title>
        <authorList>
            <person name="Hensen N."/>
            <person name="Bonometti L."/>
            <person name="Westerberg I."/>
            <person name="Brannstrom I.O."/>
            <person name="Guillou S."/>
            <person name="Cros-Aarteil S."/>
            <person name="Calhoun S."/>
            <person name="Haridas S."/>
            <person name="Kuo A."/>
            <person name="Mondo S."/>
            <person name="Pangilinan J."/>
            <person name="Riley R."/>
            <person name="LaButti K."/>
            <person name="Andreopoulos B."/>
            <person name="Lipzen A."/>
            <person name="Chen C."/>
            <person name="Yan M."/>
            <person name="Daum C."/>
            <person name="Ng V."/>
            <person name="Clum A."/>
            <person name="Steindorff A."/>
            <person name="Ohm R.A."/>
            <person name="Martin F."/>
            <person name="Silar P."/>
            <person name="Natvig D.O."/>
            <person name="Lalanne C."/>
            <person name="Gautier V."/>
            <person name="Ament-Velasquez S.L."/>
            <person name="Kruys A."/>
            <person name="Hutchinson M.I."/>
            <person name="Powell A.J."/>
            <person name="Barry K."/>
            <person name="Miller A.N."/>
            <person name="Grigoriev I.V."/>
            <person name="Debuchy R."/>
            <person name="Gladieux P."/>
            <person name="Hiltunen Thoren M."/>
            <person name="Johannesson H."/>
        </authorList>
    </citation>
    <scope>NUCLEOTIDE SEQUENCE</scope>
    <source>
        <strain evidence="2">CBS 990.96</strain>
    </source>
</reference>
<proteinExistence type="predicted"/>
<feature type="transmembrane region" description="Helical" evidence="1">
    <location>
        <begin position="24"/>
        <end position="47"/>
    </location>
</feature>
<keyword evidence="3" id="KW-1185">Reference proteome</keyword>
<accession>A0AAN7BCX6</accession>
<reference evidence="2" key="2">
    <citation type="submission" date="2023-05" db="EMBL/GenBank/DDBJ databases">
        <authorList>
            <consortium name="Lawrence Berkeley National Laboratory"/>
            <person name="Steindorff A."/>
            <person name="Hensen N."/>
            <person name="Bonometti L."/>
            <person name="Westerberg I."/>
            <person name="Brannstrom I.O."/>
            <person name="Guillou S."/>
            <person name="Cros-Aarteil S."/>
            <person name="Calhoun S."/>
            <person name="Haridas S."/>
            <person name="Kuo A."/>
            <person name="Mondo S."/>
            <person name="Pangilinan J."/>
            <person name="Riley R."/>
            <person name="Labutti K."/>
            <person name="Andreopoulos B."/>
            <person name="Lipzen A."/>
            <person name="Chen C."/>
            <person name="Yanf M."/>
            <person name="Daum C."/>
            <person name="Ng V."/>
            <person name="Clum A."/>
            <person name="Ohm R."/>
            <person name="Martin F."/>
            <person name="Silar P."/>
            <person name="Natvig D."/>
            <person name="Lalanne C."/>
            <person name="Gautier V."/>
            <person name="Ament-Velasquez S.L."/>
            <person name="Kruys A."/>
            <person name="Hutchinson M.I."/>
            <person name="Powell A.J."/>
            <person name="Barry K."/>
            <person name="Miller A.N."/>
            <person name="Grigoriev I.V."/>
            <person name="Debuchy R."/>
            <person name="Gladieux P."/>
            <person name="Thoren M.H."/>
            <person name="Johannesson H."/>
        </authorList>
    </citation>
    <scope>NUCLEOTIDE SEQUENCE</scope>
    <source>
        <strain evidence="2">CBS 990.96</strain>
    </source>
</reference>
<gene>
    <name evidence="2" type="ORF">QBC38DRAFT_429518</name>
</gene>
<evidence type="ECO:0000313" key="3">
    <source>
        <dbReference type="Proteomes" id="UP001301958"/>
    </source>
</evidence>